<dbReference type="EMBL" id="CAJVQC010159257">
    <property type="protein sequence ID" value="CAG8848106.1"/>
    <property type="molecule type" value="Genomic_DNA"/>
</dbReference>
<organism evidence="1 2">
    <name type="scientific">Racocetra persica</name>
    <dbReference type="NCBI Taxonomy" id="160502"/>
    <lineage>
        <taxon>Eukaryota</taxon>
        <taxon>Fungi</taxon>
        <taxon>Fungi incertae sedis</taxon>
        <taxon>Mucoromycota</taxon>
        <taxon>Glomeromycotina</taxon>
        <taxon>Glomeromycetes</taxon>
        <taxon>Diversisporales</taxon>
        <taxon>Gigasporaceae</taxon>
        <taxon>Racocetra</taxon>
    </lineage>
</organism>
<proteinExistence type="predicted"/>
<evidence type="ECO:0000313" key="2">
    <source>
        <dbReference type="Proteomes" id="UP000789920"/>
    </source>
</evidence>
<protein>
    <submittedName>
        <fullName evidence="1">30621_t:CDS:1</fullName>
    </submittedName>
</protein>
<evidence type="ECO:0000313" key="1">
    <source>
        <dbReference type="EMBL" id="CAG8848106.1"/>
    </source>
</evidence>
<feature type="non-terminal residue" evidence="1">
    <location>
        <position position="1"/>
    </location>
</feature>
<keyword evidence="2" id="KW-1185">Reference proteome</keyword>
<sequence>NNGSVQDIKEFPEEMKAIYKTTFEYSYETIIDHAIDRSLYIDQSQSLNNYIATDDSESMIK</sequence>
<reference evidence="1" key="1">
    <citation type="submission" date="2021-06" db="EMBL/GenBank/DDBJ databases">
        <authorList>
            <person name="Kallberg Y."/>
            <person name="Tangrot J."/>
            <person name="Rosling A."/>
        </authorList>
    </citation>
    <scope>NUCLEOTIDE SEQUENCE</scope>
    <source>
        <strain evidence="1">MA461A</strain>
    </source>
</reference>
<accession>A0ACA9SUX9</accession>
<gene>
    <name evidence="1" type="ORF">RPERSI_LOCUS34954</name>
</gene>
<dbReference type="Proteomes" id="UP000789920">
    <property type="component" value="Unassembled WGS sequence"/>
</dbReference>
<comment type="caution">
    <text evidence="1">The sequence shown here is derived from an EMBL/GenBank/DDBJ whole genome shotgun (WGS) entry which is preliminary data.</text>
</comment>
<name>A0ACA9SUX9_9GLOM</name>